<dbReference type="GO" id="GO:0043565">
    <property type="term" value="F:sequence-specific DNA binding"/>
    <property type="evidence" value="ECO:0007669"/>
    <property type="project" value="TreeGrafter"/>
</dbReference>
<evidence type="ECO:0000313" key="7">
    <source>
        <dbReference type="Proteomes" id="UP000515124"/>
    </source>
</evidence>
<protein>
    <submittedName>
        <fullName evidence="8">Transcription factor ABORTED MICROSPORES-like isoform X1</fullName>
    </submittedName>
</protein>
<dbReference type="PROSITE" id="PS50888">
    <property type="entry name" value="BHLH"/>
    <property type="match status" value="1"/>
</dbReference>
<feature type="region of interest" description="Disordered" evidence="5">
    <location>
        <begin position="359"/>
        <end position="416"/>
    </location>
</feature>
<feature type="domain" description="BHLH" evidence="6">
    <location>
        <begin position="405"/>
        <end position="454"/>
    </location>
</feature>
<name>A0A6P5S099_PRUAV</name>
<keyword evidence="3" id="KW-0804">Transcription</keyword>
<dbReference type="Pfam" id="PF14215">
    <property type="entry name" value="bHLH-MYC_N"/>
    <property type="match status" value="1"/>
</dbReference>
<dbReference type="GO" id="GO:0046983">
    <property type="term" value="F:protein dimerization activity"/>
    <property type="evidence" value="ECO:0007669"/>
    <property type="project" value="InterPro"/>
</dbReference>
<evidence type="ECO:0000256" key="5">
    <source>
        <dbReference type="SAM" id="MobiDB-lite"/>
    </source>
</evidence>
<gene>
    <name evidence="8" type="primary">LOC110753787</name>
</gene>
<dbReference type="CDD" id="cd11443">
    <property type="entry name" value="bHLH_AtAMS_like"/>
    <property type="match status" value="1"/>
</dbReference>
<proteinExistence type="predicted"/>
<dbReference type="GO" id="GO:0005634">
    <property type="term" value="C:nucleus"/>
    <property type="evidence" value="ECO:0007669"/>
    <property type="project" value="UniProtKB-SubCell"/>
</dbReference>
<dbReference type="PANTHER" id="PTHR31945:SF11">
    <property type="entry name" value="TRANSCRIPTION FACTOR ABORTED MICROSPORES"/>
    <property type="match status" value="1"/>
</dbReference>
<dbReference type="AlphaFoldDB" id="A0A6P5S099"/>
<evidence type="ECO:0000256" key="4">
    <source>
        <dbReference type="ARBA" id="ARBA00023242"/>
    </source>
</evidence>
<organism evidence="7 8">
    <name type="scientific">Prunus avium</name>
    <name type="common">Cherry</name>
    <name type="synonym">Cerasus avium</name>
    <dbReference type="NCBI Taxonomy" id="42229"/>
    <lineage>
        <taxon>Eukaryota</taxon>
        <taxon>Viridiplantae</taxon>
        <taxon>Streptophyta</taxon>
        <taxon>Embryophyta</taxon>
        <taxon>Tracheophyta</taxon>
        <taxon>Spermatophyta</taxon>
        <taxon>Magnoliopsida</taxon>
        <taxon>eudicotyledons</taxon>
        <taxon>Gunneridae</taxon>
        <taxon>Pentapetalae</taxon>
        <taxon>rosids</taxon>
        <taxon>fabids</taxon>
        <taxon>Rosales</taxon>
        <taxon>Rosaceae</taxon>
        <taxon>Amygdaloideae</taxon>
        <taxon>Amygdaleae</taxon>
        <taxon>Prunus</taxon>
    </lineage>
</organism>
<dbReference type="Gene3D" id="4.10.280.10">
    <property type="entry name" value="Helix-loop-helix DNA-binding domain"/>
    <property type="match status" value="1"/>
</dbReference>
<dbReference type="Proteomes" id="UP000515124">
    <property type="component" value="Unplaced"/>
</dbReference>
<feature type="compositionally biased region" description="Basic and acidic residues" evidence="5">
    <location>
        <begin position="363"/>
        <end position="375"/>
    </location>
</feature>
<dbReference type="InterPro" id="IPR036638">
    <property type="entry name" value="HLH_DNA-bd_sf"/>
</dbReference>
<dbReference type="InterPro" id="IPR054502">
    <property type="entry name" value="bHLH-TF_ACT-like_plant"/>
</dbReference>
<dbReference type="SUPFAM" id="SSF47459">
    <property type="entry name" value="HLH, helix-loop-helix DNA-binding domain"/>
    <property type="match status" value="1"/>
</dbReference>
<dbReference type="GO" id="GO:0003700">
    <property type="term" value="F:DNA-binding transcription factor activity"/>
    <property type="evidence" value="ECO:0007669"/>
    <property type="project" value="TreeGrafter"/>
</dbReference>
<evidence type="ECO:0000259" key="6">
    <source>
        <dbReference type="PROSITE" id="PS50888"/>
    </source>
</evidence>
<reference evidence="8" key="1">
    <citation type="submission" date="2025-08" db="UniProtKB">
        <authorList>
            <consortium name="RefSeq"/>
        </authorList>
    </citation>
    <scope>IDENTIFICATION</scope>
</reference>
<keyword evidence="2" id="KW-0805">Transcription regulation</keyword>
<dbReference type="InterPro" id="IPR025610">
    <property type="entry name" value="MYC/MYB_N"/>
</dbReference>
<dbReference type="KEGG" id="pavi:110753787"/>
<feature type="region of interest" description="Disordered" evidence="5">
    <location>
        <begin position="459"/>
        <end position="525"/>
    </location>
</feature>
<evidence type="ECO:0000256" key="3">
    <source>
        <dbReference type="ARBA" id="ARBA00023163"/>
    </source>
</evidence>
<dbReference type="PANTHER" id="PTHR31945">
    <property type="entry name" value="TRANSCRIPTION FACTOR SCREAM2-RELATED"/>
    <property type="match status" value="1"/>
</dbReference>
<evidence type="ECO:0000313" key="8">
    <source>
        <dbReference type="RefSeq" id="XP_021810450.1"/>
    </source>
</evidence>
<dbReference type="GeneID" id="110753787"/>
<keyword evidence="7" id="KW-1185">Reference proteome</keyword>
<accession>A0A6P5S099</accession>
<dbReference type="RefSeq" id="XP_021810450.1">
    <property type="nucleotide sequence ID" value="XM_021954758.1"/>
</dbReference>
<dbReference type="SMART" id="SM00353">
    <property type="entry name" value="HLH"/>
    <property type="match status" value="1"/>
</dbReference>
<dbReference type="Pfam" id="PF22754">
    <property type="entry name" value="bHLH-TF_ACT-like_plant"/>
    <property type="match status" value="1"/>
</dbReference>
<sequence>MDLSLCFFCCLAFVSSSILVLFFLLICSVKRGTKQETKHSSKHRLSGGMNIMMIMPSLIQRLRSLVGLKGWDFCVIWKLSEDQRFIEWMDCCCSGIEITQYDAGQDLLFPPVLPCRDTMLQHPRTTACDLLAKMPSSLPLDSGIYAETLISNQPSWLNFSNNTCLSTLEETVGTKVLIPIPGGLIELLVTKQVFEDQHVIDFITAQYSIAMVQDTLDNITGTSIMSEIESKNLLDNGNDQMDINNVHFQPPLSSRICSKLDNLNLPYDVSMGTISNSPINFLQQFTNYNLGNRTKNSIDVSYGHSSHEPFLSDKQMDPFICSAENGFQEMEAMQRSMMADETQQHMHMQYMEALAPDMDLQDGNDKQDSIIHDEGPAADGLSDCSDQIDDDEDDAKYQRRRAGKGPQAKNLVAERKRRKKLNERLFALRALVPNISKLDRASILGDAIEYVQELQKQAKQLQDELDDHAEDEGPKNSGITGHHNNTQSEIQSGLDPGGPKTDHQHDSVSKQSQDSDVIHDHKTQQMEPQVEVAQLDGNQFFVKVFCEHKPGGFVRLMEALSSLSLEVTNANVTSFRCLVSNVFVVERKDSEMVEADDVRDSLLELTRNPSRWHSEIAKAEENGVGFDNHDHDHDHHLHLHNRHFNSFHLHHLPNET</sequence>
<dbReference type="InterPro" id="IPR011598">
    <property type="entry name" value="bHLH_dom"/>
</dbReference>
<dbReference type="InterPro" id="IPR051358">
    <property type="entry name" value="TF_AMS/ICE1/BHLH6-like"/>
</dbReference>
<feature type="compositionally biased region" description="Polar residues" evidence="5">
    <location>
        <begin position="477"/>
        <end position="491"/>
    </location>
</feature>
<evidence type="ECO:0000256" key="1">
    <source>
        <dbReference type="ARBA" id="ARBA00004123"/>
    </source>
</evidence>
<comment type="subcellular location">
    <subcellularLocation>
        <location evidence="1">Nucleus</location>
    </subcellularLocation>
</comment>
<keyword evidence="4" id="KW-0539">Nucleus</keyword>
<dbReference type="Pfam" id="PF00010">
    <property type="entry name" value="HLH"/>
    <property type="match status" value="1"/>
</dbReference>
<evidence type="ECO:0000256" key="2">
    <source>
        <dbReference type="ARBA" id="ARBA00023015"/>
    </source>
</evidence>